<proteinExistence type="inferred from homology"/>
<feature type="domain" description="Aldehyde dehydrogenase" evidence="8">
    <location>
        <begin position="11"/>
        <end position="425"/>
    </location>
</feature>
<evidence type="ECO:0000256" key="2">
    <source>
        <dbReference type="ARBA" id="ARBA00023002"/>
    </source>
</evidence>
<keyword evidence="2 4" id="KW-0560">Oxidoreductase</keyword>
<organism evidence="9 10">
    <name type="scientific">Fuscovulum blasticum DSM 2131</name>
    <dbReference type="NCBI Taxonomy" id="1188250"/>
    <lineage>
        <taxon>Bacteria</taxon>
        <taxon>Pseudomonadati</taxon>
        <taxon>Pseudomonadota</taxon>
        <taxon>Alphaproteobacteria</taxon>
        <taxon>Rhodobacterales</taxon>
        <taxon>Paracoccaceae</taxon>
        <taxon>Pseudogemmobacter</taxon>
    </lineage>
</organism>
<dbReference type="InterPro" id="IPR016162">
    <property type="entry name" value="Ald_DH_N"/>
</dbReference>
<reference evidence="9 10" key="1">
    <citation type="submission" date="2018-03" db="EMBL/GenBank/DDBJ databases">
        <title>Rhodobacter blasticus.</title>
        <authorList>
            <person name="Meyer T.E."/>
            <person name="Miller S."/>
            <person name="Lodha T."/>
            <person name="Gandham S."/>
            <person name="Chintalapati S."/>
            <person name="Chintalapati V.R."/>
        </authorList>
    </citation>
    <scope>NUCLEOTIDE SEQUENCE [LARGE SCALE GENOMIC DNA]</scope>
    <source>
        <strain evidence="9 10">DSM 2131</strain>
    </source>
</reference>
<evidence type="ECO:0000313" key="10">
    <source>
        <dbReference type="Proteomes" id="UP000241362"/>
    </source>
</evidence>
<evidence type="ECO:0000256" key="6">
    <source>
        <dbReference type="PROSITE-ProRule" id="PRU10007"/>
    </source>
</evidence>
<comment type="similarity">
    <text evidence="1 4 7">Belongs to the aldehyde dehydrogenase family.</text>
</comment>
<evidence type="ECO:0000256" key="3">
    <source>
        <dbReference type="ARBA" id="ARBA00023027"/>
    </source>
</evidence>
<evidence type="ECO:0000256" key="4">
    <source>
        <dbReference type="PIRNR" id="PIRNR036492"/>
    </source>
</evidence>
<evidence type="ECO:0000259" key="8">
    <source>
        <dbReference type="Pfam" id="PF00171"/>
    </source>
</evidence>
<dbReference type="Pfam" id="PF00171">
    <property type="entry name" value="Aldedh"/>
    <property type="match status" value="1"/>
</dbReference>
<dbReference type="InterPro" id="IPR029510">
    <property type="entry name" value="Ald_DH_CS_GLU"/>
</dbReference>
<dbReference type="Gene3D" id="3.40.309.10">
    <property type="entry name" value="Aldehyde Dehydrogenase, Chain A, domain 2"/>
    <property type="match status" value="1"/>
</dbReference>
<dbReference type="Gene3D" id="3.40.605.10">
    <property type="entry name" value="Aldehyde Dehydrogenase, Chain A, domain 1"/>
    <property type="match status" value="1"/>
</dbReference>
<gene>
    <name evidence="9" type="ORF">C5F44_03000</name>
</gene>
<dbReference type="PIRSF" id="PIRSF036492">
    <property type="entry name" value="ALDH"/>
    <property type="match status" value="1"/>
</dbReference>
<dbReference type="InterPro" id="IPR012394">
    <property type="entry name" value="Aldehyde_DH_NAD(P)"/>
</dbReference>
<dbReference type="AlphaFoldDB" id="A0A2T4JDX9"/>
<comment type="caution">
    <text evidence="9">The sequence shown here is derived from an EMBL/GenBank/DDBJ whole genome shotgun (WGS) entry which is preliminary data.</text>
</comment>
<dbReference type="EMBL" id="PZKE01000002">
    <property type="protein sequence ID" value="PTE16017.1"/>
    <property type="molecule type" value="Genomic_DNA"/>
</dbReference>
<dbReference type="InterPro" id="IPR015590">
    <property type="entry name" value="Aldehyde_DH_dom"/>
</dbReference>
<protein>
    <recommendedName>
        <fullName evidence="4">Aldehyde dehydrogenase</fullName>
    </recommendedName>
</protein>
<dbReference type="InterPro" id="IPR016161">
    <property type="entry name" value="Ald_DH/histidinol_DH"/>
</dbReference>
<dbReference type="PROSITE" id="PS00687">
    <property type="entry name" value="ALDEHYDE_DEHYDR_GLU"/>
    <property type="match status" value="1"/>
</dbReference>
<dbReference type="GO" id="GO:0004029">
    <property type="term" value="F:aldehyde dehydrogenase (NAD+) activity"/>
    <property type="evidence" value="ECO:0007669"/>
    <property type="project" value="TreeGrafter"/>
</dbReference>
<sequence>MDSEHHAPTIAALRAALALQPAGLTRSDRLAALERLRREIRAREAAVKSALLADFGKGPVEVQLTELLPVYQELRSARRRLGRWMRGRRLGAGLTMAGTFTRVIPEPKGLCLIFGPSNYPFMLTLGPLVSAIAAGNRVVVKPSELTPRTAALLAEIIAATFPEDHVAVAQGGPEVAEALLAQPFDHIFFTGSTAVGRKVMAAAAPHLASVTLELGGKSPVIVGPGADIARAARMLAWGKLSNGGQACVSPDHLYLHRSIAQPFLAALEGELARMAPDMTGPITPRHGPRMQALLDDAAAKGATLRPVGQPPAGCTVPTLILNATAEMAAMREEIFGPLLPVIEYDDLGPVLAAINAGEKPLTLYVFDSDAARIERIRAETRSGSVAVNLTMAHFAHPTMPFGGIGASGQGAAHGEAGFLAFSHEKPVVVNRFSVLPLLFPPVTGRVRRLVSLLLGLLR</sequence>
<evidence type="ECO:0000256" key="5">
    <source>
        <dbReference type="PIRSR" id="PIRSR036492-1"/>
    </source>
</evidence>
<evidence type="ECO:0000256" key="1">
    <source>
        <dbReference type="ARBA" id="ARBA00009986"/>
    </source>
</evidence>
<feature type="active site" evidence="5 6">
    <location>
        <position position="213"/>
    </location>
</feature>
<dbReference type="SUPFAM" id="SSF53720">
    <property type="entry name" value="ALDH-like"/>
    <property type="match status" value="1"/>
</dbReference>
<dbReference type="PANTHER" id="PTHR43570">
    <property type="entry name" value="ALDEHYDE DEHYDROGENASE"/>
    <property type="match status" value="1"/>
</dbReference>
<dbReference type="GO" id="GO:0006081">
    <property type="term" value="P:aldehyde metabolic process"/>
    <property type="evidence" value="ECO:0007669"/>
    <property type="project" value="InterPro"/>
</dbReference>
<dbReference type="InterPro" id="IPR016163">
    <property type="entry name" value="Ald_DH_C"/>
</dbReference>
<dbReference type="PANTHER" id="PTHR43570:SF20">
    <property type="entry name" value="ALDEHYDE DEHYDROGENASE ALDX-RELATED"/>
    <property type="match status" value="1"/>
</dbReference>
<dbReference type="RefSeq" id="WP_107672026.1">
    <property type="nucleotide sequence ID" value="NZ_PZKE01000002.1"/>
</dbReference>
<dbReference type="GO" id="GO:0005737">
    <property type="term" value="C:cytoplasm"/>
    <property type="evidence" value="ECO:0007669"/>
    <property type="project" value="TreeGrafter"/>
</dbReference>
<keyword evidence="3" id="KW-0520">NAD</keyword>
<name>A0A2T4JDX9_FUSBL</name>
<accession>A0A2T4JDX9</accession>
<evidence type="ECO:0000256" key="7">
    <source>
        <dbReference type="RuleBase" id="RU003345"/>
    </source>
</evidence>
<feature type="active site" evidence="5">
    <location>
        <position position="247"/>
    </location>
</feature>
<evidence type="ECO:0000313" key="9">
    <source>
        <dbReference type="EMBL" id="PTE16017.1"/>
    </source>
</evidence>
<dbReference type="Proteomes" id="UP000241362">
    <property type="component" value="Unassembled WGS sequence"/>
</dbReference>
<keyword evidence="10" id="KW-1185">Reference proteome</keyword>